<reference evidence="2" key="1">
    <citation type="submission" date="2018-08" db="EMBL/GenBank/DDBJ databases">
        <authorList>
            <person name="Jin W."/>
            <person name="Wang H."/>
            <person name="Yang Y."/>
            <person name="Li M."/>
            <person name="Liu J."/>
        </authorList>
    </citation>
    <scope>NUCLEOTIDE SEQUENCE</scope>
    <source>
        <strain evidence="2">AESS21</strain>
    </source>
</reference>
<dbReference type="NCBIfam" id="TIGR04354">
    <property type="entry name" value="amphi-Trp"/>
    <property type="match status" value="1"/>
</dbReference>
<proteinExistence type="predicted"/>
<accession>A0A944CEG3</accession>
<evidence type="ECO:0000259" key="1">
    <source>
        <dbReference type="Pfam" id="PF20068"/>
    </source>
</evidence>
<dbReference type="InterPro" id="IPR027598">
    <property type="entry name" value="Amphi-Trp_dom"/>
</dbReference>
<evidence type="ECO:0000313" key="3">
    <source>
        <dbReference type="Proteomes" id="UP000705379"/>
    </source>
</evidence>
<dbReference type="AlphaFoldDB" id="A0A944CEG3"/>
<comment type="caution">
    <text evidence="2">The sequence shown here is derived from an EMBL/GenBank/DDBJ whole genome shotgun (WGS) entry which is preliminary data.</text>
</comment>
<name>A0A944CEG3_9HYPH</name>
<protein>
    <submittedName>
        <fullName evidence="2">Amphi-Trp domain-containing protein</fullName>
    </submittedName>
</protein>
<dbReference type="Proteomes" id="UP000705379">
    <property type="component" value="Unassembled WGS sequence"/>
</dbReference>
<dbReference type="RefSeq" id="WP_213216214.1">
    <property type="nucleotide sequence ID" value="NZ_QTKU01000002.1"/>
</dbReference>
<dbReference type="EMBL" id="QTKU01000002">
    <property type="protein sequence ID" value="MBS8260731.1"/>
    <property type="molecule type" value="Genomic_DNA"/>
</dbReference>
<reference evidence="2" key="2">
    <citation type="journal article" date="2021" name="Microorganisms">
        <title>Bacterial Dimethylsulfoniopropionate Biosynthesis in the East China Sea.</title>
        <authorList>
            <person name="Liu J."/>
            <person name="Zhang Y."/>
            <person name="Liu J."/>
            <person name="Zhong H."/>
            <person name="Williams B.T."/>
            <person name="Zheng Y."/>
            <person name="Curson A.R.J."/>
            <person name="Sun C."/>
            <person name="Sun H."/>
            <person name="Song D."/>
            <person name="Wagner Mackenzie B."/>
            <person name="Bermejo Martinez A."/>
            <person name="Todd J.D."/>
            <person name="Zhang X.H."/>
        </authorList>
    </citation>
    <scope>NUCLEOTIDE SEQUENCE</scope>
    <source>
        <strain evidence="2">AESS21</strain>
    </source>
</reference>
<evidence type="ECO:0000313" key="2">
    <source>
        <dbReference type="EMBL" id="MBS8260731.1"/>
    </source>
</evidence>
<feature type="domain" description="Amphi-Trp" evidence="1">
    <location>
        <begin position="2"/>
        <end position="88"/>
    </location>
</feature>
<sequence>MMERKDRFKHESIQDRKTIQSLITAINRGIAKGELHFSDDTGEITLNPDGMLNLKVTASKDEARCRMDIRISWANENTDRKDAGKLKVKS</sequence>
<dbReference type="Pfam" id="PF20068">
    <property type="entry name" value="Amphi-Trp"/>
    <property type="match status" value="1"/>
</dbReference>
<gene>
    <name evidence="2" type="ORF">DYI23_10915</name>
</gene>
<organism evidence="2 3">
    <name type="scientific">Roseibium polysiphoniae</name>
    <dbReference type="NCBI Taxonomy" id="2571221"/>
    <lineage>
        <taxon>Bacteria</taxon>
        <taxon>Pseudomonadati</taxon>
        <taxon>Pseudomonadota</taxon>
        <taxon>Alphaproteobacteria</taxon>
        <taxon>Hyphomicrobiales</taxon>
        <taxon>Stappiaceae</taxon>
        <taxon>Roseibium</taxon>
    </lineage>
</organism>